<sequence>MSGQKSKSTVPKSTVSAASSRATRSGAIPPRRRMAQNYL</sequence>
<feature type="region of interest" description="Disordered" evidence="1">
    <location>
        <begin position="1"/>
        <end position="39"/>
    </location>
</feature>
<feature type="compositionally biased region" description="Basic residues" evidence="1">
    <location>
        <begin position="30"/>
        <end position="39"/>
    </location>
</feature>
<name>A0A821UXN8_9BILA</name>
<reference evidence="2" key="1">
    <citation type="submission" date="2021-02" db="EMBL/GenBank/DDBJ databases">
        <authorList>
            <person name="Nowell W R."/>
        </authorList>
    </citation>
    <scope>NUCLEOTIDE SEQUENCE</scope>
</reference>
<dbReference type="AlphaFoldDB" id="A0A821UXN8"/>
<organism evidence="2 3">
    <name type="scientific">Rotaria socialis</name>
    <dbReference type="NCBI Taxonomy" id="392032"/>
    <lineage>
        <taxon>Eukaryota</taxon>
        <taxon>Metazoa</taxon>
        <taxon>Spiralia</taxon>
        <taxon>Gnathifera</taxon>
        <taxon>Rotifera</taxon>
        <taxon>Eurotatoria</taxon>
        <taxon>Bdelloidea</taxon>
        <taxon>Philodinida</taxon>
        <taxon>Philodinidae</taxon>
        <taxon>Rotaria</taxon>
    </lineage>
</organism>
<dbReference type="EMBL" id="CAJOBR010009844">
    <property type="protein sequence ID" value="CAF4897505.1"/>
    <property type="molecule type" value="Genomic_DNA"/>
</dbReference>
<feature type="non-terminal residue" evidence="2">
    <location>
        <position position="39"/>
    </location>
</feature>
<accession>A0A821UXN8</accession>
<evidence type="ECO:0000313" key="2">
    <source>
        <dbReference type="EMBL" id="CAF4897505.1"/>
    </source>
</evidence>
<evidence type="ECO:0000313" key="3">
    <source>
        <dbReference type="Proteomes" id="UP000663848"/>
    </source>
</evidence>
<feature type="compositionally biased region" description="Low complexity" evidence="1">
    <location>
        <begin position="1"/>
        <end position="27"/>
    </location>
</feature>
<evidence type="ECO:0000256" key="1">
    <source>
        <dbReference type="SAM" id="MobiDB-lite"/>
    </source>
</evidence>
<dbReference type="Proteomes" id="UP000663848">
    <property type="component" value="Unassembled WGS sequence"/>
</dbReference>
<gene>
    <name evidence="2" type="ORF">QYT958_LOCUS30591</name>
</gene>
<comment type="caution">
    <text evidence="2">The sequence shown here is derived from an EMBL/GenBank/DDBJ whole genome shotgun (WGS) entry which is preliminary data.</text>
</comment>
<protein>
    <submittedName>
        <fullName evidence="2">Uncharacterized protein</fullName>
    </submittedName>
</protein>
<proteinExistence type="predicted"/>